<feature type="region of interest" description="Disordered" evidence="6">
    <location>
        <begin position="1"/>
        <end position="29"/>
    </location>
</feature>
<keyword evidence="5" id="KW-0539">Nucleus</keyword>
<gene>
    <name evidence="8" type="ORF">SKAU_G00370500</name>
</gene>
<dbReference type="OrthoDB" id="8930573at2759"/>
<dbReference type="PANTHER" id="PTHR10985">
    <property type="entry name" value="BASIC HELIX-LOOP-HELIX TRANSCRIPTION FACTOR, HES-RELATED"/>
    <property type="match status" value="1"/>
</dbReference>
<feature type="domain" description="BHLH" evidence="7">
    <location>
        <begin position="12"/>
        <end position="69"/>
    </location>
</feature>
<dbReference type="InterPro" id="IPR011598">
    <property type="entry name" value="bHLH_dom"/>
</dbReference>
<evidence type="ECO:0000256" key="3">
    <source>
        <dbReference type="ARBA" id="ARBA00023015"/>
    </source>
</evidence>
<accession>A0A9Q1IFV1</accession>
<keyword evidence="9" id="KW-1185">Reference proteome</keyword>
<keyword evidence="3" id="KW-0805">Transcription regulation</keyword>
<dbReference type="GO" id="GO:0005634">
    <property type="term" value="C:nucleus"/>
    <property type="evidence" value="ECO:0007669"/>
    <property type="project" value="UniProtKB-SubCell"/>
</dbReference>
<evidence type="ECO:0000256" key="2">
    <source>
        <dbReference type="ARBA" id="ARBA00022491"/>
    </source>
</evidence>
<dbReference type="InterPro" id="IPR036638">
    <property type="entry name" value="HLH_DNA-bd_sf"/>
</dbReference>
<evidence type="ECO:0000256" key="4">
    <source>
        <dbReference type="ARBA" id="ARBA00023163"/>
    </source>
</evidence>
<evidence type="ECO:0000313" key="8">
    <source>
        <dbReference type="EMBL" id="KAJ8338084.1"/>
    </source>
</evidence>
<dbReference type="GO" id="GO:0046983">
    <property type="term" value="F:protein dimerization activity"/>
    <property type="evidence" value="ECO:0007669"/>
    <property type="project" value="InterPro"/>
</dbReference>
<keyword evidence="2" id="KW-0678">Repressor</keyword>
<proteinExistence type="predicted"/>
<dbReference type="Proteomes" id="UP001152622">
    <property type="component" value="Chromosome 18"/>
</dbReference>
<sequence length="211" mass="23990">MKLVKGTQTKDVKKRRKSQVERHRRERMNRSLESLRAMLVKGQHQPGLASRQVEKAEILEHTVLFLQGTENMVTRDGAEQQHFQDGFLACLRRAAQFLKVAGEGQQAGRALTDTLSFRLSRPSTRDATTRLSACPPQAQSEELPVQARQHGRKCRQQLCAAIRNHRTTPLPHQRALAQADPNNPQCRHRNAAVALYSSSFTHSQAMWRPWS</sequence>
<dbReference type="EMBL" id="JAINUF010000018">
    <property type="protein sequence ID" value="KAJ8338084.1"/>
    <property type="molecule type" value="Genomic_DNA"/>
</dbReference>
<protein>
    <recommendedName>
        <fullName evidence="7">BHLH domain-containing protein</fullName>
    </recommendedName>
</protein>
<dbReference type="Gene3D" id="4.10.280.10">
    <property type="entry name" value="Helix-loop-helix DNA-binding domain"/>
    <property type="match status" value="1"/>
</dbReference>
<keyword evidence="4" id="KW-0804">Transcription</keyword>
<organism evidence="8 9">
    <name type="scientific">Synaphobranchus kaupii</name>
    <name type="common">Kaup's arrowtooth eel</name>
    <dbReference type="NCBI Taxonomy" id="118154"/>
    <lineage>
        <taxon>Eukaryota</taxon>
        <taxon>Metazoa</taxon>
        <taxon>Chordata</taxon>
        <taxon>Craniata</taxon>
        <taxon>Vertebrata</taxon>
        <taxon>Euteleostomi</taxon>
        <taxon>Actinopterygii</taxon>
        <taxon>Neopterygii</taxon>
        <taxon>Teleostei</taxon>
        <taxon>Anguilliformes</taxon>
        <taxon>Synaphobranchidae</taxon>
        <taxon>Synaphobranchus</taxon>
    </lineage>
</organism>
<evidence type="ECO:0000256" key="1">
    <source>
        <dbReference type="ARBA" id="ARBA00004123"/>
    </source>
</evidence>
<dbReference type="Pfam" id="PF00010">
    <property type="entry name" value="HLH"/>
    <property type="match status" value="1"/>
</dbReference>
<name>A0A9Q1IFV1_SYNKA</name>
<evidence type="ECO:0000256" key="6">
    <source>
        <dbReference type="SAM" id="MobiDB-lite"/>
    </source>
</evidence>
<evidence type="ECO:0000256" key="5">
    <source>
        <dbReference type="ARBA" id="ARBA00023242"/>
    </source>
</evidence>
<dbReference type="InterPro" id="IPR050370">
    <property type="entry name" value="HES_HEY"/>
</dbReference>
<dbReference type="SUPFAM" id="SSF47459">
    <property type="entry name" value="HLH, helix-loop-helix DNA-binding domain"/>
    <property type="match status" value="1"/>
</dbReference>
<evidence type="ECO:0000259" key="7">
    <source>
        <dbReference type="PROSITE" id="PS50888"/>
    </source>
</evidence>
<comment type="subcellular location">
    <subcellularLocation>
        <location evidence="1">Nucleus</location>
    </subcellularLocation>
</comment>
<evidence type="ECO:0000313" key="9">
    <source>
        <dbReference type="Proteomes" id="UP001152622"/>
    </source>
</evidence>
<comment type="caution">
    <text evidence="8">The sequence shown here is derived from an EMBL/GenBank/DDBJ whole genome shotgun (WGS) entry which is preliminary data.</text>
</comment>
<dbReference type="SMART" id="SM00353">
    <property type="entry name" value="HLH"/>
    <property type="match status" value="1"/>
</dbReference>
<dbReference type="PROSITE" id="PS50888">
    <property type="entry name" value="BHLH"/>
    <property type="match status" value="1"/>
</dbReference>
<dbReference type="AlphaFoldDB" id="A0A9Q1IFV1"/>
<reference evidence="8" key="1">
    <citation type="journal article" date="2023" name="Science">
        <title>Genome structures resolve the early diversification of teleost fishes.</title>
        <authorList>
            <person name="Parey E."/>
            <person name="Louis A."/>
            <person name="Montfort J."/>
            <person name="Bouchez O."/>
            <person name="Roques C."/>
            <person name="Iampietro C."/>
            <person name="Lluch J."/>
            <person name="Castinel A."/>
            <person name="Donnadieu C."/>
            <person name="Desvignes T."/>
            <person name="Floi Bucao C."/>
            <person name="Jouanno E."/>
            <person name="Wen M."/>
            <person name="Mejri S."/>
            <person name="Dirks R."/>
            <person name="Jansen H."/>
            <person name="Henkel C."/>
            <person name="Chen W.J."/>
            <person name="Zahm M."/>
            <person name="Cabau C."/>
            <person name="Klopp C."/>
            <person name="Thompson A.W."/>
            <person name="Robinson-Rechavi M."/>
            <person name="Braasch I."/>
            <person name="Lecointre G."/>
            <person name="Bobe J."/>
            <person name="Postlethwait J.H."/>
            <person name="Berthelot C."/>
            <person name="Roest Crollius H."/>
            <person name="Guiguen Y."/>
        </authorList>
    </citation>
    <scope>NUCLEOTIDE SEQUENCE</scope>
    <source>
        <strain evidence="8">WJC10195</strain>
    </source>
</reference>